<sequence>MQSAPAGASHVGRPAQERGRRRRAALLAAAVGLLEQGGFTAVTHRAVAQRAGLPLAATTYYFASRDQLVAEAFALLVTGELDGMRARVRAVTSTGSGSPEELATALAVAMAPDTGPGHEDDRLRQLGLWELYLQAGRDPALQAIARDWTDGCDAIVGEMLRRAGYPPTRHVARMIGVLLAGLWMEYLVESRPEATTEAHTLLVQALHTIGVSPGES</sequence>
<dbReference type="EMBL" id="BAAAZR010000039">
    <property type="protein sequence ID" value="GAA3837087.1"/>
    <property type="molecule type" value="Genomic_DNA"/>
</dbReference>
<dbReference type="InterPro" id="IPR009057">
    <property type="entry name" value="Homeodomain-like_sf"/>
</dbReference>
<evidence type="ECO:0000256" key="1">
    <source>
        <dbReference type="ARBA" id="ARBA00023125"/>
    </source>
</evidence>
<dbReference type="InterPro" id="IPR041583">
    <property type="entry name" value="TetR_C_31"/>
</dbReference>
<protein>
    <submittedName>
        <fullName evidence="4">TetR family transcriptional regulator</fullName>
    </submittedName>
</protein>
<dbReference type="InterPro" id="IPR001647">
    <property type="entry name" value="HTH_TetR"/>
</dbReference>
<dbReference type="PROSITE" id="PS50977">
    <property type="entry name" value="HTH_TETR_2"/>
    <property type="match status" value="1"/>
</dbReference>
<keyword evidence="1 2" id="KW-0238">DNA-binding</keyword>
<dbReference type="SUPFAM" id="SSF46689">
    <property type="entry name" value="Homeodomain-like"/>
    <property type="match status" value="1"/>
</dbReference>
<evidence type="ECO:0000259" key="3">
    <source>
        <dbReference type="PROSITE" id="PS50977"/>
    </source>
</evidence>
<proteinExistence type="predicted"/>
<dbReference type="InterPro" id="IPR036271">
    <property type="entry name" value="Tet_transcr_reg_TetR-rel_C_sf"/>
</dbReference>
<dbReference type="Pfam" id="PF17940">
    <property type="entry name" value="TetR_C_31"/>
    <property type="match status" value="1"/>
</dbReference>
<organism evidence="4 5">
    <name type="scientific">Sphaerisporangium flaviroseum</name>
    <dbReference type="NCBI Taxonomy" id="509199"/>
    <lineage>
        <taxon>Bacteria</taxon>
        <taxon>Bacillati</taxon>
        <taxon>Actinomycetota</taxon>
        <taxon>Actinomycetes</taxon>
        <taxon>Streptosporangiales</taxon>
        <taxon>Streptosporangiaceae</taxon>
        <taxon>Sphaerisporangium</taxon>
    </lineage>
</organism>
<name>A0ABP7J8Q9_9ACTN</name>
<feature type="DNA-binding region" description="H-T-H motif" evidence="2">
    <location>
        <begin position="43"/>
        <end position="62"/>
    </location>
</feature>
<dbReference type="InterPro" id="IPR050109">
    <property type="entry name" value="HTH-type_TetR-like_transc_reg"/>
</dbReference>
<evidence type="ECO:0000313" key="5">
    <source>
        <dbReference type="Proteomes" id="UP001500888"/>
    </source>
</evidence>
<comment type="caution">
    <text evidence="4">The sequence shown here is derived from an EMBL/GenBank/DDBJ whole genome shotgun (WGS) entry which is preliminary data.</text>
</comment>
<dbReference type="PRINTS" id="PR00455">
    <property type="entry name" value="HTHTETR"/>
</dbReference>
<dbReference type="Proteomes" id="UP001500888">
    <property type="component" value="Unassembled WGS sequence"/>
</dbReference>
<evidence type="ECO:0000256" key="2">
    <source>
        <dbReference type="PROSITE-ProRule" id="PRU00335"/>
    </source>
</evidence>
<dbReference type="RefSeq" id="WP_344950280.1">
    <property type="nucleotide sequence ID" value="NZ_BAAAZR010000039.1"/>
</dbReference>
<feature type="domain" description="HTH tetR-type" evidence="3">
    <location>
        <begin position="20"/>
        <end position="80"/>
    </location>
</feature>
<keyword evidence="5" id="KW-1185">Reference proteome</keyword>
<dbReference type="Gene3D" id="1.10.357.10">
    <property type="entry name" value="Tetracycline Repressor, domain 2"/>
    <property type="match status" value="1"/>
</dbReference>
<evidence type="ECO:0000313" key="4">
    <source>
        <dbReference type="EMBL" id="GAA3837087.1"/>
    </source>
</evidence>
<dbReference type="PANTHER" id="PTHR30055">
    <property type="entry name" value="HTH-TYPE TRANSCRIPTIONAL REGULATOR RUTR"/>
    <property type="match status" value="1"/>
</dbReference>
<accession>A0ABP7J8Q9</accession>
<dbReference type="PANTHER" id="PTHR30055:SF231">
    <property type="entry name" value="TRANSCRIPTIONAL REGULATORY PROTEIN (PROBABLY DEOR-FAMILY)-RELATED"/>
    <property type="match status" value="1"/>
</dbReference>
<dbReference type="Pfam" id="PF00440">
    <property type="entry name" value="TetR_N"/>
    <property type="match status" value="1"/>
</dbReference>
<reference evidence="5" key="1">
    <citation type="journal article" date="2019" name="Int. J. Syst. Evol. Microbiol.">
        <title>The Global Catalogue of Microorganisms (GCM) 10K type strain sequencing project: providing services to taxonomists for standard genome sequencing and annotation.</title>
        <authorList>
            <consortium name="The Broad Institute Genomics Platform"/>
            <consortium name="The Broad Institute Genome Sequencing Center for Infectious Disease"/>
            <person name="Wu L."/>
            <person name="Ma J."/>
        </authorList>
    </citation>
    <scope>NUCLEOTIDE SEQUENCE [LARGE SCALE GENOMIC DNA]</scope>
    <source>
        <strain evidence="5">JCM 16908</strain>
    </source>
</reference>
<dbReference type="SUPFAM" id="SSF48498">
    <property type="entry name" value="Tetracyclin repressor-like, C-terminal domain"/>
    <property type="match status" value="1"/>
</dbReference>
<gene>
    <name evidence="4" type="ORF">GCM10022226_68920</name>
</gene>